<feature type="binding site" description="covalent" evidence="8">
    <location>
        <position position="63"/>
    </location>
    <ligand>
        <name>heme c</name>
        <dbReference type="ChEBI" id="CHEBI:61717"/>
        <label>1</label>
    </ligand>
</feature>
<evidence type="ECO:0000256" key="5">
    <source>
        <dbReference type="ARBA" id="ARBA00022764"/>
    </source>
</evidence>
<feature type="binding site" description="covalent" evidence="8">
    <location>
        <position position="209"/>
    </location>
    <ligand>
        <name>heme c</name>
        <dbReference type="ChEBI" id="CHEBI:61717"/>
        <label>2</label>
    </ligand>
</feature>
<name>A0A1V9G331_9BACT</name>
<organism evidence="11 12">
    <name type="scientific">Niastella vici</name>
    <dbReference type="NCBI Taxonomy" id="1703345"/>
    <lineage>
        <taxon>Bacteria</taxon>
        <taxon>Pseudomonadati</taxon>
        <taxon>Bacteroidota</taxon>
        <taxon>Chitinophagia</taxon>
        <taxon>Chitinophagales</taxon>
        <taxon>Chitinophagaceae</taxon>
        <taxon>Niastella</taxon>
    </lineage>
</organism>
<dbReference type="InterPro" id="IPR009056">
    <property type="entry name" value="Cyt_c-like_dom"/>
</dbReference>
<feature type="binding site" description="covalent" evidence="8">
    <location>
        <position position="206"/>
    </location>
    <ligand>
        <name>heme c</name>
        <dbReference type="ChEBI" id="CHEBI:61717"/>
        <label>2</label>
    </ligand>
</feature>
<keyword evidence="11" id="KW-0575">Peroxidase</keyword>
<evidence type="ECO:0000313" key="12">
    <source>
        <dbReference type="Proteomes" id="UP000192796"/>
    </source>
</evidence>
<dbReference type="STRING" id="1703345.A3860_19210"/>
<dbReference type="InterPro" id="IPR051395">
    <property type="entry name" value="Cytochrome_c_Peroxidase/MauG"/>
</dbReference>
<evidence type="ECO:0000256" key="9">
    <source>
        <dbReference type="PIRSR" id="PIRSR000294-2"/>
    </source>
</evidence>
<dbReference type="InterPro" id="IPR004852">
    <property type="entry name" value="Di-haem_cyt_c_peroxidsae"/>
</dbReference>
<evidence type="ECO:0000256" key="4">
    <source>
        <dbReference type="ARBA" id="ARBA00022729"/>
    </source>
</evidence>
<proteinExistence type="predicted"/>
<comment type="caution">
    <text evidence="11">The sequence shown here is derived from an EMBL/GenBank/DDBJ whole genome shotgun (WGS) entry which is preliminary data.</text>
</comment>
<sequence length="329" mass="36631">MVNACKKSGSGNSGPHPLTFSIPAGFPAPQYTFTGNPLTQEGFELGRKLFYDGRLSKDGNFPCSSCHQQFAAFSTYDHPLSHGFNNQFTFRNAPGLFNLAWNKEMHWDGGITNIEVQPLAPLTAPNEMAEDINNVIGKLQQDDTYKKMFRAAFGSDTINSQRMLLAITQFVTSLVSANSKYDKVKLGMASFTQTEQNGYALFQSKCTGCHPEPLFTDHSFRNTGIPVDPYINDLGRMRITNKKEDSLKFKVPGLRNVALTFPYGHDGRFSSITSVLDHYSSGVQTSATLDPLLKNKIPLTNAEKFYVLEFLKTLTDSTFINDSRFAQPE</sequence>
<gene>
    <name evidence="11" type="ORF">A3860_19210</name>
</gene>
<dbReference type="PIRSF" id="PIRSF000294">
    <property type="entry name" value="Cytochrome-c_peroxidase"/>
    <property type="match status" value="1"/>
</dbReference>
<dbReference type="GO" id="GO:0020037">
    <property type="term" value="F:heme binding"/>
    <property type="evidence" value="ECO:0007669"/>
    <property type="project" value="InterPro"/>
</dbReference>
<comment type="subcellular location">
    <subcellularLocation>
        <location evidence="1">Periplasm</location>
    </subcellularLocation>
</comment>
<dbReference type="EMBL" id="LVYD01000041">
    <property type="protein sequence ID" value="OQP64987.1"/>
    <property type="molecule type" value="Genomic_DNA"/>
</dbReference>
<comment type="cofactor">
    <cofactor evidence="8">
        <name>heme</name>
        <dbReference type="ChEBI" id="CHEBI:30413"/>
    </cofactor>
    <text evidence="8">Binds 2 heme groups.</text>
</comment>
<keyword evidence="7 9" id="KW-0408">Iron</keyword>
<feature type="binding site" description="axial binding residue" evidence="9">
    <location>
        <position position="210"/>
    </location>
    <ligand>
        <name>heme c</name>
        <dbReference type="ChEBI" id="CHEBI:61717"/>
        <label>2</label>
    </ligand>
    <ligandPart>
        <name>Fe</name>
        <dbReference type="ChEBI" id="CHEBI:18248"/>
    </ligandPart>
</feature>
<dbReference type="AlphaFoldDB" id="A0A1V9G331"/>
<evidence type="ECO:0000256" key="2">
    <source>
        <dbReference type="ARBA" id="ARBA00022617"/>
    </source>
</evidence>
<evidence type="ECO:0000256" key="3">
    <source>
        <dbReference type="ARBA" id="ARBA00022723"/>
    </source>
</evidence>
<comment type="PTM">
    <text evidence="8">Binds 2 heme groups per subunit.</text>
</comment>
<reference evidence="11 12" key="1">
    <citation type="submission" date="2016-03" db="EMBL/GenBank/DDBJ databases">
        <title>Niastella vici sp. nov., isolated from farmland soil.</title>
        <authorList>
            <person name="Chen L."/>
            <person name="Wang D."/>
            <person name="Yang S."/>
            <person name="Wang G."/>
        </authorList>
    </citation>
    <scope>NUCLEOTIDE SEQUENCE [LARGE SCALE GENOMIC DNA]</scope>
    <source>
        <strain evidence="11 12">DJ57</strain>
    </source>
</reference>
<evidence type="ECO:0000313" key="11">
    <source>
        <dbReference type="EMBL" id="OQP64987.1"/>
    </source>
</evidence>
<keyword evidence="4" id="KW-0732">Signal</keyword>
<keyword evidence="12" id="KW-1185">Reference proteome</keyword>
<evidence type="ECO:0000259" key="10">
    <source>
        <dbReference type="PROSITE" id="PS51007"/>
    </source>
</evidence>
<feature type="domain" description="Cytochrome c" evidence="10">
    <location>
        <begin position="193"/>
        <end position="315"/>
    </location>
</feature>
<accession>A0A1V9G331</accession>
<dbReference type="PANTHER" id="PTHR30600">
    <property type="entry name" value="CYTOCHROME C PEROXIDASE-RELATED"/>
    <property type="match status" value="1"/>
</dbReference>
<evidence type="ECO:0000256" key="8">
    <source>
        <dbReference type="PIRSR" id="PIRSR000294-1"/>
    </source>
</evidence>
<feature type="binding site" description="covalent" evidence="8">
    <location>
        <position position="66"/>
    </location>
    <ligand>
        <name>heme c</name>
        <dbReference type="ChEBI" id="CHEBI:61717"/>
        <label>1</label>
    </ligand>
</feature>
<dbReference type="PROSITE" id="PS51007">
    <property type="entry name" value="CYTC"/>
    <property type="match status" value="1"/>
</dbReference>
<evidence type="ECO:0000256" key="6">
    <source>
        <dbReference type="ARBA" id="ARBA00023002"/>
    </source>
</evidence>
<protein>
    <submittedName>
        <fullName evidence="11">Cytochrome-c peroxidase</fullName>
    </submittedName>
</protein>
<dbReference type="InterPro" id="IPR026259">
    <property type="entry name" value="MauG/Cytc_peroxidase"/>
</dbReference>
<dbReference type="Pfam" id="PF03150">
    <property type="entry name" value="CCP_MauG"/>
    <property type="match status" value="1"/>
</dbReference>
<evidence type="ECO:0000256" key="1">
    <source>
        <dbReference type="ARBA" id="ARBA00004418"/>
    </source>
</evidence>
<keyword evidence="5" id="KW-0574">Periplasm</keyword>
<feature type="binding site" description="axial binding residue" evidence="9">
    <location>
        <position position="67"/>
    </location>
    <ligand>
        <name>heme c</name>
        <dbReference type="ChEBI" id="CHEBI:61717"/>
        <label>1</label>
    </ligand>
    <ligandPart>
        <name>Fe</name>
        <dbReference type="ChEBI" id="CHEBI:18248"/>
    </ligandPart>
</feature>
<dbReference type="Proteomes" id="UP000192796">
    <property type="component" value="Unassembled WGS sequence"/>
</dbReference>
<keyword evidence="6" id="KW-0560">Oxidoreductase</keyword>
<dbReference type="Gene3D" id="1.10.760.10">
    <property type="entry name" value="Cytochrome c-like domain"/>
    <property type="match status" value="2"/>
</dbReference>
<dbReference type="SUPFAM" id="SSF46626">
    <property type="entry name" value="Cytochrome c"/>
    <property type="match status" value="2"/>
</dbReference>
<keyword evidence="3 9" id="KW-0479">Metal-binding</keyword>
<dbReference type="GO" id="GO:0009055">
    <property type="term" value="F:electron transfer activity"/>
    <property type="evidence" value="ECO:0007669"/>
    <property type="project" value="InterPro"/>
</dbReference>
<evidence type="ECO:0000256" key="7">
    <source>
        <dbReference type="ARBA" id="ARBA00023004"/>
    </source>
</evidence>
<keyword evidence="2 8" id="KW-0349">Heme</keyword>
<dbReference type="InterPro" id="IPR036909">
    <property type="entry name" value="Cyt_c-like_dom_sf"/>
</dbReference>
<dbReference type="GO" id="GO:0004130">
    <property type="term" value="F:cytochrome-c peroxidase activity"/>
    <property type="evidence" value="ECO:0007669"/>
    <property type="project" value="TreeGrafter"/>
</dbReference>
<dbReference type="GO" id="GO:0046872">
    <property type="term" value="F:metal ion binding"/>
    <property type="evidence" value="ECO:0007669"/>
    <property type="project" value="UniProtKB-KW"/>
</dbReference>
<dbReference type="GO" id="GO:0042597">
    <property type="term" value="C:periplasmic space"/>
    <property type="evidence" value="ECO:0007669"/>
    <property type="project" value="UniProtKB-SubCell"/>
</dbReference>